<keyword evidence="9 14" id="KW-0479">Metal-binding</keyword>
<evidence type="ECO:0000313" key="19">
    <source>
        <dbReference type="Proteomes" id="UP000019753"/>
    </source>
</evidence>
<evidence type="ECO:0000256" key="7">
    <source>
        <dbReference type="ARBA" id="ARBA00022679"/>
    </source>
</evidence>
<dbReference type="OrthoDB" id="9769064at2"/>
<dbReference type="Gene3D" id="3.30.428.10">
    <property type="entry name" value="HIT-like"/>
    <property type="match status" value="2"/>
</dbReference>
<evidence type="ECO:0000256" key="14">
    <source>
        <dbReference type="RuleBase" id="RU000506"/>
    </source>
</evidence>
<dbReference type="Proteomes" id="UP000019753">
    <property type="component" value="Unassembled WGS sequence"/>
</dbReference>
<keyword evidence="10" id="KW-0862">Zinc</keyword>
<evidence type="ECO:0000256" key="13">
    <source>
        <dbReference type="NCBIfam" id="TIGR00209"/>
    </source>
</evidence>
<dbReference type="Pfam" id="PF02744">
    <property type="entry name" value="GalP_UDP_tr_C"/>
    <property type="match status" value="1"/>
</dbReference>
<comment type="pathway">
    <text evidence="3 14">Carbohydrate metabolism; galactose metabolism.</text>
</comment>
<evidence type="ECO:0000259" key="17">
    <source>
        <dbReference type="Pfam" id="PF02744"/>
    </source>
</evidence>
<dbReference type="InterPro" id="IPR019779">
    <property type="entry name" value="GalP_UDPtransf1_His-AS"/>
</dbReference>
<feature type="compositionally biased region" description="Basic and acidic residues" evidence="15">
    <location>
        <begin position="45"/>
        <end position="54"/>
    </location>
</feature>
<evidence type="ECO:0000256" key="10">
    <source>
        <dbReference type="ARBA" id="ARBA00022833"/>
    </source>
</evidence>
<dbReference type="EMBL" id="AXCW01000122">
    <property type="protein sequence ID" value="EYR63143.1"/>
    <property type="molecule type" value="Genomic_DNA"/>
</dbReference>
<comment type="catalytic activity">
    <reaction evidence="1 14">
        <text>alpha-D-galactose 1-phosphate + UDP-alpha-D-glucose = alpha-D-glucose 1-phosphate + UDP-alpha-D-galactose</text>
        <dbReference type="Rhea" id="RHEA:13989"/>
        <dbReference type="ChEBI" id="CHEBI:58336"/>
        <dbReference type="ChEBI" id="CHEBI:58601"/>
        <dbReference type="ChEBI" id="CHEBI:58885"/>
        <dbReference type="ChEBI" id="CHEBI:66914"/>
        <dbReference type="EC" id="2.7.7.12"/>
    </reaction>
</comment>
<sequence length="434" mass="47770">MTTTVPTGESAGPAAVRRTATRLADGRELLYFDDSEPYVSGGATRRLDDPRPLPDRFAPAVGEDGTGEDGTVRPVTGPEMRQDPLTGDWIPMASHRMNRTHLPAADSCPLCPARPGAQYSDGEVPDTDYDVVVFENRFPALMQLPGVAVDHTWQVDDDPLWPARPAAGRCEVVCFSSHHEQSFTDLTPARVRTIVEAWADRTRELSALPGIEQVFCFENRGREIGVTLPHPHGQIYAFPFVTPRTQAMLRRAAEHRESTGGHLLRDVLDAERRAGTRVVLESEHWTAYVPAAARWPVEVHLAPHRDVLDLPGLTGPERDDLAVVYLELLRRLDRFFVDPATRAPIPLPYIAGWHQAVVGAGRDLGRLHLQVLSVLRAPGKLKYLAGVESGMAAWISDTTPERVAARLQELGPVRLSPAAPDDDTASHHDSEDAR</sequence>
<feature type="region of interest" description="Disordered" evidence="15">
    <location>
        <begin position="412"/>
        <end position="434"/>
    </location>
</feature>
<organism evidence="18 19">
    <name type="scientific">Actinotalea ferrariae CF5-4</name>
    <dbReference type="NCBI Taxonomy" id="948458"/>
    <lineage>
        <taxon>Bacteria</taxon>
        <taxon>Bacillati</taxon>
        <taxon>Actinomycetota</taxon>
        <taxon>Actinomycetes</taxon>
        <taxon>Micrococcales</taxon>
        <taxon>Cellulomonadaceae</taxon>
        <taxon>Actinotalea</taxon>
    </lineage>
</organism>
<evidence type="ECO:0000259" key="16">
    <source>
        <dbReference type="Pfam" id="PF01087"/>
    </source>
</evidence>
<dbReference type="GO" id="GO:0008270">
    <property type="term" value="F:zinc ion binding"/>
    <property type="evidence" value="ECO:0007669"/>
    <property type="project" value="InterPro"/>
</dbReference>
<dbReference type="UniPathway" id="UPA00214"/>
<dbReference type="SUPFAM" id="SSF54197">
    <property type="entry name" value="HIT-like"/>
    <property type="match status" value="2"/>
</dbReference>
<dbReference type="AlphaFoldDB" id="A0A021VPU9"/>
<evidence type="ECO:0000313" key="18">
    <source>
        <dbReference type="EMBL" id="EYR63143.1"/>
    </source>
</evidence>
<evidence type="ECO:0000256" key="9">
    <source>
        <dbReference type="ARBA" id="ARBA00022723"/>
    </source>
</evidence>
<evidence type="ECO:0000256" key="8">
    <source>
        <dbReference type="ARBA" id="ARBA00022695"/>
    </source>
</evidence>
<dbReference type="InterPro" id="IPR001937">
    <property type="entry name" value="GalP_UDPtransf1"/>
</dbReference>
<comment type="caution">
    <text evidence="18">The sequence shown here is derived from an EMBL/GenBank/DDBJ whole genome shotgun (WGS) entry which is preliminary data.</text>
</comment>
<evidence type="ECO:0000256" key="12">
    <source>
        <dbReference type="ARBA" id="ARBA00023277"/>
    </source>
</evidence>
<dbReference type="PANTHER" id="PTHR11943">
    <property type="entry name" value="GALACTOSE-1-PHOSPHATE URIDYLYLTRANSFERASE"/>
    <property type="match status" value="1"/>
</dbReference>
<evidence type="ECO:0000256" key="3">
    <source>
        <dbReference type="ARBA" id="ARBA00004947"/>
    </source>
</evidence>
<evidence type="ECO:0000256" key="15">
    <source>
        <dbReference type="SAM" id="MobiDB-lite"/>
    </source>
</evidence>
<feature type="region of interest" description="Disordered" evidence="15">
    <location>
        <begin position="35"/>
        <end position="84"/>
    </location>
</feature>
<evidence type="ECO:0000256" key="5">
    <source>
        <dbReference type="ARBA" id="ARBA00012384"/>
    </source>
</evidence>
<dbReference type="PANTHER" id="PTHR11943:SF1">
    <property type="entry name" value="GALACTOSE-1-PHOSPHATE URIDYLYLTRANSFERASE"/>
    <property type="match status" value="1"/>
</dbReference>
<dbReference type="GO" id="GO:0033499">
    <property type="term" value="P:galactose catabolic process via UDP-galactose, Leloir pathway"/>
    <property type="evidence" value="ECO:0007669"/>
    <property type="project" value="TreeGrafter"/>
</dbReference>
<dbReference type="GO" id="GO:0008108">
    <property type="term" value="F:UDP-glucose:hexose-1-phosphate uridylyltransferase activity"/>
    <property type="evidence" value="ECO:0007669"/>
    <property type="project" value="UniProtKB-UniRule"/>
</dbReference>
<gene>
    <name evidence="18" type="ORF">N866_02575</name>
</gene>
<feature type="compositionally biased region" description="Basic and acidic residues" evidence="15">
    <location>
        <begin position="424"/>
        <end position="434"/>
    </location>
</feature>
<evidence type="ECO:0000256" key="2">
    <source>
        <dbReference type="ARBA" id="ARBA00001947"/>
    </source>
</evidence>
<dbReference type="CDD" id="cd00608">
    <property type="entry name" value="GalT"/>
    <property type="match status" value="1"/>
</dbReference>
<proteinExistence type="inferred from homology"/>
<evidence type="ECO:0000256" key="4">
    <source>
        <dbReference type="ARBA" id="ARBA00010951"/>
    </source>
</evidence>
<evidence type="ECO:0000256" key="6">
    <source>
        <dbReference type="ARBA" id="ARBA00016340"/>
    </source>
</evidence>
<dbReference type="RefSeq" id="WP_081802585.1">
    <property type="nucleotide sequence ID" value="NZ_AXCW01000122.1"/>
</dbReference>
<keyword evidence="8 14" id="KW-0548">Nucleotidyltransferase</keyword>
<comment type="similarity">
    <text evidence="4 14">Belongs to the galactose-1-phosphate uridylyltransferase type 1 family.</text>
</comment>
<dbReference type="InterPro" id="IPR005849">
    <property type="entry name" value="GalP_Utransf_N"/>
</dbReference>
<dbReference type="EC" id="2.7.7.12" evidence="5 13"/>
<dbReference type="InterPro" id="IPR036265">
    <property type="entry name" value="HIT-like_sf"/>
</dbReference>
<feature type="domain" description="Galactose-1-phosphate uridyl transferase C-terminal" evidence="17">
    <location>
        <begin position="256"/>
        <end position="410"/>
    </location>
</feature>
<accession>A0A021VPU9</accession>
<dbReference type="PROSITE" id="PS00117">
    <property type="entry name" value="GAL_P_UDP_TRANSF_I"/>
    <property type="match status" value="1"/>
</dbReference>
<keyword evidence="19" id="KW-1185">Reference proteome</keyword>
<dbReference type="NCBIfam" id="TIGR00209">
    <property type="entry name" value="galT_1"/>
    <property type="match status" value="1"/>
</dbReference>
<evidence type="ECO:0000256" key="11">
    <source>
        <dbReference type="ARBA" id="ARBA00023144"/>
    </source>
</evidence>
<reference evidence="18 19" key="1">
    <citation type="submission" date="2014-01" db="EMBL/GenBank/DDBJ databases">
        <title>Actinotalea ferrariae CF5-4.</title>
        <authorList>
            <person name="Chen F."/>
            <person name="Li Y."/>
            <person name="Wang G."/>
        </authorList>
    </citation>
    <scope>NUCLEOTIDE SEQUENCE [LARGE SCALE GENOMIC DNA]</scope>
    <source>
        <strain evidence="18 19">CF5-4</strain>
    </source>
</reference>
<dbReference type="Pfam" id="PF01087">
    <property type="entry name" value="GalP_UDP_transf"/>
    <property type="match status" value="1"/>
</dbReference>
<evidence type="ECO:0000256" key="1">
    <source>
        <dbReference type="ARBA" id="ARBA00001107"/>
    </source>
</evidence>
<name>A0A021VPU9_9CELL</name>
<keyword evidence="12 14" id="KW-0119">Carbohydrate metabolism</keyword>
<comment type="cofactor">
    <cofactor evidence="2">
        <name>Zn(2+)</name>
        <dbReference type="ChEBI" id="CHEBI:29105"/>
    </cofactor>
</comment>
<dbReference type="GO" id="GO:0005737">
    <property type="term" value="C:cytoplasm"/>
    <property type="evidence" value="ECO:0007669"/>
    <property type="project" value="TreeGrafter"/>
</dbReference>
<keyword evidence="7 14" id="KW-0808">Transferase</keyword>
<dbReference type="InterPro" id="IPR005850">
    <property type="entry name" value="GalP_Utransf_C"/>
</dbReference>
<keyword evidence="11 14" id="KW-0299">Galactose metabolism</keyword>
<protein>
    <recommendedName>
        <fullName evidence="6 13">Galactose-1-phosphate uridylyltransferase</fullName>
        <ecNumber evidence="5 13">2.7.7.12</ecNumber>
    </recommendedName>
</protein>
<feature type="domain" description="Galactose-1-phosphate uridyl transferase N-terminal" evidence="16">
    <location>
        <begin position="78"/>
        <end position="241"/>
    </location>
</feature>